<protein>
    <submittedName>
        <fullName evidence="1">Os04g0271750 protein</fullName>
    </submittedName>
</protein>
<dbReference type="Proteomes" id="UP000059680">
    <property type="component" value="Chromosome 4"/>
</dbReference>
<organism evidence="1 2">
    <name type="scientific">Oryza sativa subsp. japonica</name>
    <name type="common">Rice</name>
    <dbReference type="NCBI Taxonomy" id="39947"/>
    <lineage>
        <taxon>Eukaryota</taxon>
        <taxon>Viridiplantae</taxon>
        <taxon>Streptophyta</taxon>
        <taxon>Embryophyta</taxon>
        <taxon>Tracheophyta</taxon>
        <taxon>Spermatophyta</taxon>
        <taxon>Magnoliopsida</taxon>
        <taxon>Liliopsida</taxon>
        <taxon>Poales</taxon>
        <taxon>Poaceae</taxon>
        <taxon>BOP clade</taxon>
        <taxon>Oryzoideae</taxon>
        <taxon>Oryzeae</taxon>
        <taxon>Oryzinae</taxon>
        <taxon>Oryza</taxon>
        <taxon>Oryza sativa</taxon>
    </lineage>
</organism>
<sequence>MNDRVGSEAGKDALGSWQTGFGMNDDLAAWGSWADANAREASASLAARVRRGALRAAAAHGRLRLGGRAVVKSGTGGDVMGRSRLPGVVWRRVRRSSTLEYSRRGAASCSRSWACVGARLWRATTVDTAHGTGATVHTIERETGSSRCSGGSSCCYEQRRKAKAGMARMGARLGWLGWLLDQQAS</sequence>
<accession>A0A0P0W7Z8</accession>
<dbReference type="EMBL" id="AP014960">
    <property type="protein sequence ID" value="BAS88331.1"/>
    <property type="molecule type" value="Genomic_DNA"/>
</dbReference>
<dbReference type="PaxDb" id="39947-A0A0P0W7Z8"/>
<evidence type="ECO:0000313" key="1">
    <source>
        <dbReference type="EMBL" id="BAS88331.1"/>
    </source>
</evidence>
<evidence type="ECO:0000313" key="2">
    <source>
        <dbReference type="Proteomes" id="UP000059680"/>
    </source>
</evidence>
<dbReference type="AlphaFoldDB" id="A0A0P0W7Z8"/>
<gene>
    <name evidence="1" type="ordered locus">Os04g0271750</name>
    <name evidence="1" type="ORF">OSNPB_040271750</name>
</gene>
<proteinExistence type="predicted"/>
<dbReference type="InParanoid" id="A0A0P0W7Z8"/>
<reference evidence="1 2" key="2">
    <citation type="journal article" date="2013" name="Plant Cell Physiol.">
        <title>Rice Annotation Project Database (RAP-DB): an integrative and interactive database for rice genomics.</title>
        <authorList>
            <person name="Sakai H."/>
            <person name="Lee S.S."/>
            <person name="Tanaka T."/>
            <person name="Numa H."/>
            <person name="Kim J."/>
            <person name="Kawahara Y."/>
            <person name="Wakimoto H."/>
            <person name="Yang C.C."/>
            <person name="Iwamoto M."/>
            <person name="Abe T."/>
            <person name="Yamada Y."/>
            <person name="Muto A."/>
            <person name="Inokuchi H."/>
            <person name="Ikemura T."/>
            <person name="Matsumoto T."/>
            <person name="Sasaki T."/>
            <person name="Itoh T."/>
        </authorList>
    </citation>
    <scope>NUCLEOTIDE SEQUENCE [LARGE SCALE GENOMIC DNA]</scope>
    <source>
        <strain evidence="2">cv. Nipponbare</strain>
    </source>
</reference>
<name>A0A0P0W7Z8_ORYSJ</name>
<reference evidence="2" key="1">
    <citation type="journal article" date="2005" name="Nature">
        <title>The map-based sequence of the rice genome.</title>
        <authorList>
            <consortium name="International rice genome sequencing project (IRGSP)"/>
            <person name="Matsumoto T."/>
            <person name="Wu J."/>
            <person name="Kanamori H."/>
            <person name="Katayose Y."/>
            <person name="Fujisawa M."/>
            <person name="Namiki N."/>
            <person name="Mizuno H."/>
            <person name="Yamamoto K."/>
            <person name="Antonio B.A."/>
            <person name="Baba T."/>
            <person name="Sakata K."/>
            <person name="Nagamura Y."/>
            <person name="Aoki H."/>
            <person name="Arikawa K."/>
            <person name="Arita K."/>
            <person name="Bito T."/>
            <person name="Chiden Y."/>
            <person name="Fujitsuka N."/>
            <person name="Fukunaka R."/>
            <person name="Hamada M."/>
            <person name="Harada C."/>
            <person name="Hayashi A."/>
            <person name="Hijishita S."/>
            <person name="Honda M."/>
            <person name="Hosokawa S."/>
            <person name="Ichikawa Y."/>
            <person name="Idonuma A."/>
            <person name="Iijima M."/>
            <person name="Ikeda M."/>
            <person name="Ikeno M."/>
            <person name="Ito K."/>
            <person name="Ito S."/>
            <person name="Ito T."/>
            <person name="Ito Y."/>
            <person name="Ito Y."/>
            <person name="Iwabuchi A."/>
            <person name="Kamiya K."/>
            <person name="Karasawa W."/>
            <person name="Kurita K."/>
            <person name="Katagiri S."/>
            <person name="Kikuta A."/>
            <person name="Kobayashi H."/>
            <person name="Kobayashi N."/>
            <person name="Machita K."/>
            <person name="Maehara T."/>
            <person name="Masukawa M."/>
            <person name="Mizubayashi T."/>
            <person name="Mukai Y."/>
            <person name="Nagasaki H."/>
            <person name="Nagata Y."/>
            <person name="Naito S."/>
            <person name="Nakashima M."/>
            <person name="Nakama Y."/>
            <person name="Nakamichi Y."/>
            <person name="Nakamura M."/>
            <person name="Meguro A."/>
            <person name="Negishi M."/>
            <person name="Ohta I."/>
            <person name="Ohta T."/>
            <person name="Okamoto M."/>
            <person name="Ono N."/>
            <person name="Saji S."/>
            <person name="Sakaguchi M."/>
            <person name="Sakai K."/>
            <person name="Shibata M."/>
            <person name="Shimokawa T."/>
            <person name="Song J."/>
            <person name="Takazaki Y."/>
            <person name="Terasawa K."/>
            <person name="Tsugane M."/>
            <person name="Tsuji K."/>
            <person name="Ueda S."/>
            <person name="Waki K."/>
            <person name="Yamagata H."/>
            <person name="Yamamoto M."/>
            <person name="Yamamoto S."/>
            <person name="Yamane H."/>
            <person name="Yoshiki S."/>
            <person name="Yoshihara R."/>
            <person name="Yukawa K."/>
            <person name="Zhong H."/>
            <person name="Yano M."/>
            <person name="Yuan Q."/>
            <person name="Ouyang S."/>
            <person name="Liu J."/>
            <person name="Jones K.M."/>
            <person name="Gansberger K."/>
            <person name="Moffat K."/>
            <person name="Hill J."/>
            <person name="Bera J."/>
            <person name="Fadrosh D."/>
            <person name="Jin S."/>
            <person name="Johri S."/>
            <person name="Kim M."/>
            <person name="Overton L."/>
            <person name="Reardon M."/>
            <person name="Tsitrin T."/>
            <person name="Vuong H."/>
            <person name="Weaver B."/>
            <person name="Ciecko A."/>
            <person name="Tallon L."/>
            <person name="Jackson J."/>
            <person name="Pai G."/>
            <person name="Aken S.V."/>
            <person name="Utterback T."/>
            <person name="Reidmuller S."/>
            <person name="Feldblyum T."/>
            <person name="Hsiao J."/>
            <person name="Zismann V."/>
            <person name="Iobst S."/>
            <person name="de Vazeille A.R."/>
            <person name="Buell C.R."/>
            <person name="Ying K."/>
            <person name="Li Y."/>
            <person name="Lu T."/>
            <person name="Huang Y."/>
            <person name="Zhao Q."/>
            <person name="Feng Q."/>
            <person name="Zhang L."/>
            <person name="Zhu J."/>
            <person name="Weng Q."/>
            <person name="Mu J."/>
            <person name="Lu Y."/>
            <person name="Fan D."/>
            <person name="Liu Y."/>
            <person name="Guan J."/>
            <person name="Zhang Y."/>
            <person name="Yu S."/>
            <person name="Liu X."/>
            <person name="Zhang Y."/>
            <person name="Hong G."/>
            <person name="Han B."/>
            <person name="Choisne N."/>
            <person name="Demange N."/>
            <person name="Orjeda G."/>
            <person name="Samain S."/>
            <person name="Cattolico L."/>
            <person name="Pelletier E."/>
            <person name="Couloux A."/>
            <person name="Segurens B."/>
            <person name="Wincker P."/>
            <person name="D'Hont A."/>
            <person name="Scarpelli C."/>
            <person name="Weissenbach J."/>
            <person name="Salanoubat M."/>
            <person name="Quetier F."/>
            <person name="Yu Y."/>
            <person name="Kim H.R."/>
            <person name="Rambo T."/>
            <person name="Currie J."/>
            <person name="Collura K."/>
            <person name="Luo M."/>
            <person name="Yang T."/>
            <person name="Ammiraju J.S.S."/>
            <person name="Engler F."/>
            <person name="Soderlund C."/>
            <person name="Wing R.A."/>
            <person name="Palmer L.E."/>
            <person name="de la Bastide M."/>
            <person name="Spiegel L."/>
            <person name="Nascimento L."/>
            <person name="Zutavern T."/>
            <person name="O'Shaughnessy A."/>
            <person name="Dike S."/>
            <person name="Dedhia N."/>
            <person name="Preston R."/>
            <person name="Balija V."/>
            <person name="McCombie W.R."/>
            <person name="Chow T."/>
            <person name="Chen H."/>
            <person name="Chung M."/>
            <person name="Chen C."/>
            <person name="Shaw J."/>
            <person name="Wu H."/>
            <person name="Hsiao K."/>
            <person name="Chao Y."/>
            <person name="Chu M."/>
            <person name="Cheng C."/>
            <person name="Hour A."/>
            <person name="Lee P."/>
            <person name="Lin S."/>
            <person name="Lin Y."/>
            <person name="Liou J."/>
            <person name="Liu S."/>
            <person name="Hsing Y."/>
            <person name="Raghuvanshi S."/>
            <person name="Mohanty A."/>
            <person name="Bharti A.K."/>
            <person name="Gaur A."/>
            <person name="Gupta V."/>
            <person name="Kumar D."/>
            <person name="Ravi V."/>
            <person name="Vij S."/>
            <person name="Kapur A."/>
            <person name="Khurana P."/>
            <person name="Khurana P."/>
            <person name="Khurana J.P."/>
            <person name="Tyagi A.K."/>
            <person name="Gaikwad K."/>
            <person name="Singh A."/>
            <person name="Dalal V."/>
            <person name="Srivastava S."/>
            <person name="Dixit A."/>
            <person name="Pal A.K."/>
            <person name="Ghazi I.A."/>
            <person name="Yadav M."/>
            <person name="Pandit A."/>
            <person name="Bhargava A."/>
            <person name="Sureshbabu K."/>
            <person name="Batra K."/>
            <person name="Sharma T.R."/>
            <person name="Mohapatra T."/>
            <person name="Singh N.K."/>
            <person name="Messing J."/>
            <person name="Nelson A.B."/>
            <person name="Fuks G."/>
            <person name="Kavchok S."/>
            <person name="Keizer G."/>
            <person name="Linton E."/>
            <person name="Llaca V."/>
            <person name="Song R."/>
            <person name="Tanyolac B."/>
            <person name="Young S."/>
            <person name="Ho-Il K."/>
            <person name="Hahn J.H."/>
            <person name="Sangsakoo G."/>
            <person name="Vanavichit A."/>
            <person name="de Mattos Luiz.A.T."/>
            <person name="Zimmer P.D."/>
            <person name="Malone G."/>
            <person name="Dellagostin O."/>
            <person name="de Oliveira A.C."/>
            <person name="Bevan M."/>
            <person name="Bancroft I."/>
            <person name="Minx P."/>
            <person name="Cordum H."/>
            <person name="Wilson R."/>
            <person name="Cheng Z."/>
            <person name="Jin W."/>
            <person name="Jiang J."/>
            <person name="Leong S.A."/>
            <person name="Iwama H."/>
            <person name="Gojobori T."/>
            <person name="Itoh T."/>
            <person name="Niimura Y."/>
            <person name="Fujii Y."/>
            <person name="Habara T."/>
            <person name="Sakai H."/>
            <person name="Sato Y."/>
            <person name="Wilson G."/>
            <person name="Kumar K."/>
            <person name="McCouch S."/>
            <person name="Juretic N."/>
            <person name="Hoen D."/>
            <person name="Wright S."/>
            <person name="Bruskiewich R."/>
            <person name="Bureau T."/>
            <person name="Miyao A."/>
            <person name="Hirochika H."/>
            <person name="Nishikawa T."/>
            <person name="Kadowaki K."/>
            <person name="Sugiura M."/>
            <person name="Burr B."/>
            <person name="Sasaki T."/>
        </authorList>
    </citation>
    <scope>NUCLEOTIDE SEQUENCE [LARGE SCALE GENOMIC DNA]</scope>
    <source>
        <strain evidence="2">cv. Nipponbare</strain>
    </source>
</reference>
<keyword evidence="2" id="KW-1185">Reference proteome</keyword>
<reference evidence="1 2" key="3">
    <citation type="journal article" date="2013" name="Rice">
        <title>Improvement of the Oryza sativa Nipponbare reference genome using next generation sequence and optical map data.</title>
        <authorList>
            <person name="Kawahara Y."/>
            <person name="de la Bastide M."/>
            <person name="Hamilton J.P."/>
            <person name="Kanamori H."/>
            <person name="McCombie W.R."/>
            <person name="Ouyang S."/>
            <person name="Schwartz D.C."/>
            <person name="Tanaka T."/>
            <person name="Wu J."/>
            <person name="Zhou S."/>
            <person name="Childs K.L."/>
            <person name="Davidson R.M."/>
            <person name="Lin H."/>
            <person name="Quesada-Ocampo L."/>
            <person name="Vaillancourt B."/>
            <person name="Sakai H."/>
            <person name="Lee S.S."/>
            <person name="Kim J."/>
            <person name="Numa H."/>
            <person name="Itoh T."/>
            <person name="Buell C.R."/>
            <person name="Matsumoto T."/>
        </authorList>
    </citation>
    <scope>NUCLEOTIDE SEQUENCE [LARGE SCALE GENOMIC DNA]</scope>
    <source>
        <strain evidence="2">cv. Nipponbare</strain>
    </source>
</reference>